<dbReference type="FunFam" id="1.25.40.990:FF:000011">
    <property type="entry name" value="COP9 signalosome complex subunit 8-like Protein"/>
    <property type="match status" value="1"/>
</dbReference>
<comment type="similarity">
    <text evidence="3">Belongs to the CSN8 family.</text>
</comment>
<evidence type="ECO:0000256" key="2">
    <source>
        <dbReference type="ARBA" id="ARBA00004496"/>
    </source>
</evidence>
<proteinExistence type="inferred from homology"/>
<feature type="domain" description="CSN8/PSMD8/EIF3K" evidence="8">
    <location>
        <begin position="67"/>
        <end position="200"/>
    </location>
</feature>
<evidence type="ECO:0000259" key="8">
    <source>
        <dbReference type="Pfam" id="PF10075"/>
    </source>
</evidence>
<dbReference type="FunCoup" id="A0A6P7FPN5">
    <property type="interactions" value="1753"/>
</dbReference>
<reference evidence="9" key="2">
    <citation type="submission" date="2025-05" db="UniProtKB">
        <authorList>
            <consortium name="EnsemblMetazoa"/>
        </authorList>
    </citation>
    <scope>IDENTIFICATION</scope>
</reference>
<evidence type="ECO:0000313" key="9">
    <source>
        <dbReference type="EnsemblMetazoa" id="XP_028134915.1"/>
    </source>
</evidence>
<organism evidence="11">
    <name type="scientific">Diabrotica virgifera virgifera</name>
    <name type="common">western corn rootworm</name>
    <dbReference type="NCBI Taxonomy" id="50390"/>
    <lineage>
        <taxon>Eukaryota</taxon>
        <taxon>Metazoa</taxon>
        <taxon>Ecdysozoa</taxon>
        <taxon>Arthropoda</taxon>
        <taxon>Hexapoda</taxon>
        <taxon>Insecta</taxon>
        <taxon>Pterygota</taxon>
        <taxon>Neoptera</taxon>
        <taxon>Endopterygota</taxon>
        <taxon>Coleoptera</taxon>
        <taxon>Polyphaga</taxon>
        <taxon>Cucujiformia</taxon>
        <taxon>Chrysomeloidea</taxon>
        <taxon>Chrysomelidae</taxon>
        <taxon>Galerucinae</taxon>
        <taxon>Diabroticina</taxon>
        <taxon>Diabroticites</taxon>
        <taxon>Diabrotica</taxon>
    </lineage>
</organism>
<gene>
    <name evidence="11" type="primary">LOC114329855</name>
</gene>
<keyword evidence="10" id="KW-1185">Reference proteome</keyword>
<dbReference type="KEGG" id="dvv:114329855"/>
<dbReference type="Proteomes" id="UP001652700">
    <property type="component" value="Unplaced"/>
</dbReference>
<dbReference type="GO" id="GO:0005737">
    <property type="term" value="C:cytoplasm"/>
    <property type="evidence" value="ECO:0007669"/>
    <property type="project" value="UniProtKB-SubCell"/>
</dbReference>
<dbReference type="CTD" id="49077"/>
<evidence type="ECO:0000313" key="10">
    <source>
        <dbReference type="Proteomes" id="UP001652700"/>
    </source>
</evidence>
<reference evidence="11" key="1">
    <citation type="submission" date="2025-04" db="UniProtKB">
        <authorList>
            <consortium name="RefSeq"/>
        </authorList>
    </citation>
    <scope>IDENTIFICATION</scope>
    <source>
        <tissue evidence="11">Whole insect</tissue>
    </source>
</reference>
<evidence type="ECO:0000256" key="1">
    <source>
        <dbReference type="ARBA" id="ARBA00004123"/>
    </source>
</evidence>
<dbReference type="Gene3D" id="1.25.40.990">
    <property type="match status" value="1"/>
</dbReference>
<evidence type="ECO:0000256" key="3">
    <source>
        <dbReference type="ARBA" id="ARBA00008252"/>
    </source>
</evidence>
<dbReference type="RefSeq" id="XP_028134915.1">
    <property type="nucleotide sequence ID" value="XM_028279114.1"/>
</dbReference>
<dbReference type="GeneID" id="114329855"/>
<keyword evidence="7" id="KW-0539">Nucleus</keyword>
<dbReference type="GO" id="GO:0000338">
    <property type="term" value="P:protein deneddylation"/>
    <property type="evidence" value="ECO:0007669"/>
    <property type="project" value="InterPro"/>
</dbReference>
<comment type="subcellular location">
    <subcellularLocation>
        <location evidence="2">Cytoplasm</location>
    </subcellularLocation>
    <subcellularLocation>
        <location evidence="1">Nucleus</location>
    </subcellularLocation>
</comment>
<evidence type="ECO:0000256" key="4">
    <source>
        <dbReference type="ARBA" id="ARBA00014875"/>
    </source>
</evidence>
<dbReference type="PANTHER" id="PTHR13339:SF0">
    <property type="entry name" value="COP9 SIGNALOSOME COMPLEX SUBUNIT 8"/>
    <property type="match status" value="1"/>
</dbReference>
<dbReference type="OrthoDB" id="5351233at2759"/>
<evidence type="ECO:0000256" key="5">
    <source>
        <dbReference type="ARBA" id="ARBA00022490"/>
    </source>
</evidence>
<dbReference type="InParanoid" id="A0A6P7FPN5"/>
<evidence type="ECO:0000256" key="7">
    <source>
        <dbReference type="ARBA" id="ARBA00023242"/>
    </source>
</evidence>
<accession>A0A6P7FPN5</accession>
<dbReference type="EnsemblMetazoa" id="XM_028279114.2">
    <property type="protein sequence ID" value="XP_028134915.1"/>
    <property type="gene ID" value="LOC114329855"/>
</dbReference>
<dbReference type="PANTHER" id="PTHR13339">
    <property type="entry name" value="COP9 SIGNALOSOME COMPLEX SUBUNIT 8"/>
    <property type="match status" value="1"/>
</dbReference>
<dbReference type="InterPro" id="IPR033205">
    <property type="entry name" value="COP9_CSN8"/>
</dbReference>
<keyword evidence="5" id="KW-0963">Cytoplasm</keyword>
<dbReference type="GO" id="GO:0008180">
    <property type="term" value="C:COP9 signalosome"/>
    <property type="evidence" value="ECO:0007669"/>
    <property type="project" value="UniProtKB-KW"/>
</dbReference>
<evidence type="ECO:0000256" key="6">
    <source>
        <dbReference type="ARBA" id="ARBA00022790"/>
    </source>
</evidence>
<dbReference type="GO" id="GO:0010387">
    <property type="term" value="P:COP9 signalosome assembly"/>
    <property type="evidence" value="ECO:0007669"/>
    <property type="project" value="InterPro"/>
</dbReference>
<protein>
    <recommendedName>
        <fullName evidence="4">COP9 signalosome complex subunit 8</fullName>
    </recommendedName>
</protein>
<dbReference type="InterPro" id="IPR033464">
    <property type="entry name" value="CSN8_PSD8_EIF3K"/>
</dbReference>
<sequence>MLVTTTIDIDTDIRQGDSDGFLELKEKCLYLIRLNFKFCTMVVNNNDQLAEELQRQELEAPNGIAAPQVYQQLLAIYLYQNDLCNAKYLWKRIPPSVKTSTPELGHIWAVGHSMWKRDFPAIYTALNAVTWSDIVADIMKQVQEVVRTRAVDLISQAYSSITLDTVSAMTGLPLEVCIPACEERGWKYDAESKIVHPVRKVVEYMGQTSSEDQLSKLTDFVSFLEN</sequence>
<dbReference type="Pfam" id="PF10075">
    <property type="entry name" value="CSN8_PSD8_EIF3K"/>
    <property type="match status" value="1"/>
</dbReference>
<evidence type="ECO:0000313" key="11">
    <source>
        <dbReference type="RefSeq" id="XP_028134915.1"/>
    </source>
</evidence>
<dbReference type="AlphaFoldDB" id="A0A6P7FPN5"/>
<keyword evidence="6" id="KW-0736">Signalosome</keyword>
<name>A0A6P7FPN5_DIAVI</name>